<dbReference type="PANTHER" id="PTHR22950">
    <property type="entry name" value="AMINO ACID TRANSPORTER"/>
    <property type="match status" value="1"/>
</dbReference>
<accession>A0A6B2EG43</accession>
<dbReference type="EMBL" id="GIFK01004581">
    <property type="protein sequence ID" value="NBJ62284.1"/>
    <property type="molecule type" value="Transcribed_RNA"/>
</dbReference>
<feature type="transmembrane region" description="Helical" evidence="11">
    <location>
        <begin position="199"/>
        <end position="218"/>
    </location>
</feature>
<dbReference type="AlphaFoldDB" id="A0A6B2EG43"/>
<dbReference type="Pfam" id="PF01490">
    <property type="entry name" value="Aa_trans"/>
    <property type="match status" value="1"/>
</dbReference>
<feature type="transmembrane region" description="Helical" evidence="11">
    <location>
        <begin position="238"/>
        <end position="258"/>
    </location>
</feature>
<evidence type="ECO:0000256" key="3">
    <source>
        <dbReference type="ARBA" id="ARBA00022448"/>
    </source>
</evidence>
<name>A0A6B2EG43_9DIPT</name>
<feature type="domain" description="Amino acid transporter transmembrane" evidence="12">
    <location>
        <begin position="49"/>
        <end position="452"/>
    </location>
</feature>
<evidence type="ECO:0000256" key="2">
    <source>
        <dbReference type="ARBA" id="ARBA00008066"/>
    </source>
</evidence>
<evidence type="ECO:0000256" key="4">
    <source>
        <dbReference type="ARBA" id="ARBA00022692"/>
    </source>
</evidence>
<evidence type="ECO:0000256" key="5">
    <source>
        <dbReference type="ARBA" id="ARBA00022970"/>
    </source>
</evidence>
<evidence type="ECO:0000259" key="12">
    <source>
        <dbReference type="Pfam" id="PF01490"/>
    </source>
</evidence>
<feature type="transmembrane region" description="Helical" evidence="11">
    <location>
        <begin position="55"/>
        <end position="74"/>
    </location>
</feature>
<feature type="transmembrane region" description="Helical" evidence="11">
    <location>
        <begin position="432"/>
        <end position="452"/>
    </location>
</feature>
<evidence type="ECO:0000256" key="9">
    <source>
        <dbReference type="ARBA" id="ARBA00040814"/>
    </source>
</evidence>
<dbReference type="GO" id="GO:0015179">
    <property type="term" value="F:L-amino acid transmembrane transporter activity"/>
    <property type="evidence" value="ECO:0007669"/>
    <property type="project" value="TreeGrafter"/>
</dbReference>
<evidence type="ECO:0000313" key="13">
    <source>
        <dbReference type="EMBL" id="NBJ62284.1"/>
    </source>
</evidence>
<dbReference type="GO" id="GO:0016020">
    <property type="term" value="C:membrane"/>
    <property type="evidence" value="ECO:0007669"/>
    <property type="project" value="UniProtKB-SubCell"/>
</dbReference>
<feature type="transmembrane region" description="Helical" evidence="11">
    <location>
        <begin position="80"/>
        <end position="102"/>
    </location>
</feature>
<dbReference type="InterPro" id="IPR013057">
    <property type="entry name" value="AA_transpt_TM"/>
</dbReference>
<reference evidence="13" key="1">
    <citation type="submission" date="2019-10" db="EMBL/GenBank/DDBJ databases">
        <title>Short sand fly seasons in Tbilisi, Georgia, hinder development of host immunity to saliva of the visceral leishmaniasis vector Phlebotomus kandelakii.</title>
        <authorList>
            <person name="Oliveira F."/>
            <person name="Giorgobiani E."/>
            <person name="Guimaraes-Costa A.B."/>
            <person name="Abdeladhim M."/>
            <person name="Oristian J."/>
            <person name="Tskhvaradze L."/>
            <person name="Tsertsvadze N."/>
            <person name="Zakalashvili M."/>
            <person name="Valenzuela J.G."/>
            <person name="Kamhawi S."/>
        </authorList>
    </citation>
    <scope>NUCLEOTIDE SEQUENCE</scope>
    <source>
        <strain evidence="13">Wild-capture in Tbilisi</strain>
        <tissue evidence="13">Salivary glands</tissue>
    </source>
</reference>
<keyword evidence="4 11" id="KW-0812">Transmembrane</keyword>
<sequence length="485" mass="53767">MESERRNTATEFSYILHRQGSDDSVEAHAFDDIKSLIKNDAAAKSDSLSSLPQSAFNYINSIVGSGVIGIPYAFHKAGFGLGMILLILVAYVTDYSLILMVRCGHMCGRFSYPGVMEAAYGKWGYYLLSILQFTYPFLAMISYNVVVGDTLSKVLVRFMPSWGTSMGAVRAAVVFVVTLCVIAPLCLYKNVSRLARASFLSLVCVVFILFAVLCKLISGEYNVSFEQNPWEFANGDIIPATGVMAFAFMCHHNTFIVYQSMRNASLERWEKVTHISLTFAWTVAALFGIAGYSMFRALSQGDLLENFCWTDDLMNFCRVLFSFSILLTFPFECFVSREIVKTQLQRFVTSELPDMDKEKDPSQQTEDNDRHTVIITLGILALAFIISPMTDCLGSVLELNGILAAIPLAYVLPGLAFIQLEPHSLYSREKLPALALVTFGIIFTIAGVAVLIPDLSNNNCKSDVVMSYCKNESQAVENVTLSDNI</sequence>
<feature type="transmembrane region" description="Helical" evidence="11">
    <location>
        <begin position="319"/>
        <end position="336"/>
    </location>
</feature>
<evidence type="ECO:0000256" key="7">
    <source>
        <dbReference type="ARBA" id="ARBA00023136"/>
    </source>
</evidence>
<keyword evidence="7 11" id="KW-0472">Membrane</keyword>
<feature type="transmembrane region" description="Helical" evidence="11">
    <location>
        <begin position="372"/>
        <end position="390"/>
    </location>
</feature>
<comment type="subcellular location">
    <subcellularLocation>
        <location evidence="1">Membrane</location>
        <topology evidence="1">Multi-pass membrane protein</topology>
    </subcellularLocation>
</comment>
<dbReference type="PANTHER" id="PTHR22950:SF458">
    <property type="entry name" value="SODIUM-COUPLED NEUTRAL AMINO ACID TRANSPORTER 11-RELATED"/>
    <property type="match status" value="1"/>
</dbReference>
<keyword evidence="6 11" id="KW-1133">Transmembrane helix</keyword>
<evidence type="ECO:0000256" key="8">
    <source>
        <dbReference type="ARBA" id="ARBA00037101"/>
    </source>
</evidence>
<organism evidence="13">
    <name type="scientific">Phlebotomus kandelakii</name>
    <dbReference type="NCBI Taxonomy" id="1109342"/>
    <lineage>
        <taxon>Eukaryota</taxon>
        <taxon>Metazoa</taxon>
        <taxon>Ecdysozoa</taxon>
        <taxon>Arthropoda</taxon>
        <taxon>Hexapoda</taxon>
        <taxon>Insecta</taxon>
        <taxon>Pterygota</taxon>
        <taxon>Neoptera</taxon>
        <taxon>Endopterygota</taxon>
        <taxon>Diptera</taxon>
        <taxon>Nematocera</taxon>
        <taxon>Psychodoidea</taxon>
        <taxon>Psychodidae</taxon>
        <taxon>Phlebotomus</taxon>
        <taxon>Larroussius</taxon>
    </lineage>
</organism>
<evidence type="ECO:0000256" key="10">
    <source>
        <dbReference type="ARBA" id="ARBA00041723"/>
    </source>
</evidence>
<evidence type="ECO:0000256" key="1">
    <source>
        <dbReference type="ARBA" id="ARBA00004141"/>
    </source>
</evidence>
<evidence type="ECO:0000256" key="6">
    <source>
        <dbReference type="ARBA" id="ARBA00022989"/>
    </source>
</evidence>
<keyword evidence="3" id="KW-0813">Transport</keyword>
<feature type="transmembrane region" description="Helical" evidence="11">
    <location>
        <begin position="167"/>
        <end position="187"/>
    </location>
</feature>
<feature type="transmembrane region" description="Helical" evidence="11">
    <location>
        <begin position="123"/>
        <end position="147"/>
    </location>
</feature>
<comment type="function">
    <text evidence="8">Putative sodium-dependent amino acid/proton antiporter.</text>
</comment>
<evidence type="ECO:0000256" key="11">
    <source>
        <dbReference type="SAM" id="Phobius"/>
    </source>
</evidence>
<feature type="transmembrane region" description="Helical" evidence="11">
    <location>
        <begin position="279"/>
        <end position="299"/>
    </location>
</feature>
<proteinExistence type="inferred from homology"/>
<feature type="transmembrane region" description="Helical" evidence="11">
    <location>
        <begin position="402"/>
        <end position="420"/>
    </location>
</feature>
<comment type="similarity">
    <text evidence="2">Belongs to the amino acid/polyamine transporter 2 family.</text>
</comment>
<keyword evidence="5" id="KW-0029">Amino-acid transport</keyword>
<protein>
    <recommendedName>
        <fullName evidence="9">Putative sodium-coupled neutral amino acid transporter 11</fullName>
    </recommendedName>
    <alternativeName>
        <fullName evidence="10">Solute carrier family 38 member 11</fullName>
    </alternativeName>
</protein>